<dbReference type="NCBIfam" id="TIGR01509">
    <property type="entry name" value="HAD-SF-IA-v3"/>
    <property type="match status" value="1"/>
</dbReference>
<evidence type="ECO:0000313" key="2">
    <source>
        <dbReference type="Proteomes" id="UP001501747"/>
    </source>
</evidence>
<keyword evidence="2" id="KW-1185">Reference proteome</keyword>
<dbReference type="GO" id="GO:0016787">
    <property type="term" value="F:hydrolase activity"/>
    <property type="evidence" value="ECO:0007669"/>
    <property type="project" value="UniProtKB-KW"/>
</dbReference>
<evidence type="ECO:0000313" key="1">
    <source>
        <dbReference type="EMBL" id="GAA4035003.1"/>
    </source>
</evidence>
<dbReference type="PANTHER" id="PTHR46649:SF4">
    <property type="entry name" value="HALOACID DEHALOGENASE-LIKE HYDROLASE (HAD) SUPERFAMILY PROTEIN"/>
    <property type="match status" value="1"/>
</dbReference>
<dbReference type="Proteomes" id="UP001501747">
    <property type="component" value="Unassembled WGS sequence"/>
</dbReference>
<comment type="caution">
    <text evidence="1">The sequence shown here is derived from an EMBL/GenBank/DDBJ whole genome shotgun (WGS) entry which is preliminary data.</text>
</comment>
<sequence length="236" mass="25594">MSRRFDAVLFDFSGTLFDDGNVLTPCGVQTQAAERGVLVDLDEAAELIQRTRQRVDGPSGLVEREGCDRSAERHRAVWTRMMTESADGFRADADPELLGESLYACLADPGSWPAYPDTASVLKTLHADGVKIGVVSNIGWDIRPSFAELGVTDLIDSFVLSCEHDSVKPEPDLFRIACEELGVEPSRTLFVGDDPVKDGAAARVGLAVYVLPHTRHRDRPRGLDAVLSLTAEALAA</sequence>
<dbReference type="SUPFAM" id="SSF56784">
    <property type="entry name" value="HAD-like"/>
    <property type="match status" value="1"/>
</dbReference>
<gene>
    <name evidence="1" type="ORF">GCM10022247_70500</name>
</gene>
<dbReference type="Gene3D" id="3.40.50.1000">
    <property type="entry name" value="HAD superfamily/HAD-like"/>
    <property type="match status" value="1"/>
</dbReference>
<name>A0ABP7U3F4_9PSEU</name>
<proteinExistence type="predicted"/>
<keyword evidence="1" id="KW-0378">Hydrolase</keyword>
<dbReference type="NCBIfam" id="TIGR01549">
    <property type="entry name" value="HAD-SF-IA-v1"/>
    <property type="match status" value="1"/>
</dbReference>
<dbReference type="SFLD" id="SFLDS00003">
    <property type="entry name" value="Haloacid_Dehalogenase"/>
    <property type="match status" value="1"/>
</dbReference>
<dbReference type="InterPro" id="IPR006439">
    <property type="entry name" value="HAD-SF_hydro_IA"/>
</dbReference>
<protein>
    <submittedName>
        <fullName evidence="1">HAD-IA family hydrolase</fullName>
    </submittedName>
</protein>
<reference evidence="2" key="1">
    <citation type="journal article" date="2019" name="Int. J. Syst. Evol. Microbiol.">
        <title>The Global Catalogue of Microorganisms (GCM) 10K type strain sequencing project: providing services to taxonomists for standard genome sequencing and annotation.</title>
        <authorList>
            <consortium name="The Broad Institute Genomics Platform"/>
            <consortium name="The Broad Institute Genome Sequencing Center for Infectious Disease"/>
            <person name="Wu L."/>
            <person name="Ma J."/>
        </authorList>
    </citation>
    <scope>NUCLEOTIDE SEQUENCE [LARGE SCALE GENOMIC DNA]</scope>
    <source>
        <strain evidence="2">JCM 17342</strain>
    </source>
</reference>
<dbReference type="EMBL" id="BAABAL010000026">
    <property type="protein sequence ID" value="GAA4035003.1"/>
    <property type="molecule type" value="Genomic_DNA"/>
</dbReference>
<accession>A0ABP7U3F4</accession>
<dbReference type="InterPro" id="IPR036412">
    <property type="entry name" value="HAD-like_sf"/>
</dbReference>
<dbReference type="InterPro" id="IPR023214">
    <property type="entry name" value="HAD_sf"/>
</dbReference>
<dbReference type="Pfam" id="PF00702">
    <property type="entry name" value="Hydrolase"/>
    <property type="match status" value="1"/>
</dbReference>
<dbReference type="RefSeq" id="WP_344885150.1">
    <property type="nucleotide sequence ID" value="NZ_BAABAL010000026.1"/>
</dbReference>
<dbReference type="PANTHER" id="PTHR46649">
    <property type="match status" value="1"/>
</dbReference>
<dbReference type="SFLD" id="SFLDG01129">
    <property type="entry name" value="C1.5:_HAD__Beta-PGM__Phosphata"/>
    <property type="match status" value="1"/>
</dbReference>
<organism evidence="1 2">
    <name type="scientific">Allokutzneria multivorans</name>
    <dbReference type="NCBI Taxonomy" id="1142134"/>
    <lineage>
        <taxon>Bacteria</taxon>
        <taxon>Bacillati</taxon>
        <taxon>Actinomycetota</taxon>
        <taxon>Actinomycetes</taxon>
        <taxon>Pseudonocardiales</taxon>
        <taxon>Pseudonocardiaceae</taxon>
        <taxon>Allokutzneria</taxon>
    </lineage>
</organism>